<feature type="compositionally biased region" description="Acidic residues" evidence="1">
    <location>
        <begin position="129"/>
        <end position="141"/>
    </location>
</feature>
<dbReference type="NCBIfam" id="TIGR03544">
    <property type="entry name" value="DivI1A_domain"/>
    <property type="match status" value="1"/>
</dbReference>
<protein>
    <recommendedName>
        <fullName evidence="4">DivIVA domain protein</fullName>
    </recommendedName>
</protein>
<gene>
    <name evidence="2" type="ordered locus">Snas_0698</name>
</gene>
<organism evidence="2 3">
    <name type="scientific">Stackebrandtia nassauensis (strain DSM 44728 / CIP 108903 / NRRL B-16338 / NBRC 102104 / LLR-40K-21)</name>
    <dbReference type="NCBI Taxonomy" id="446470"/>
    <lineage>
        <taxon>Bacteria</taxon>
        <taxon>Bacillati</taxon>
        <taxon>Actinomycetota</taxon>
        <taxon>Actinomycetes</taxon>
        <taxon>Glycomycetales</taxon>
        <taxon>Glycomycetaceae</taxon>
        <taxon>Stackebrandtia</taxon>
    </lineage>
</organism>
<proteinExistence type="predicted"/>
<dbReference type="InterPro" id="IPR019933">
    <property type="entry name" value="DivIVA_domain"/>
</dbReference>
<reference evidence="2 3" key="1">
    <citation type="journal article" date="2009" name="Stand. Genomic Sci.">
        <title>Complete genome sequence of Stackebrandtia nassauensis type strain (LLR-40K-21).</title>
        <authorList>
            <person name="Munk C."/>
            <person name="Lapidus A."/>
            <person name="Copeland A."/>
            <person name="Jando M."/>
            <person name="Mayilraj S."/>
            <person name="Glavina Del Rio T."/>
            <person name="Nolan M."/>
            <person name="Chen F."/>
            <person name="Lucas S."/>
            <person name="Tice H."/>
            <person name="Cheng J.F."/>
            <person name="Han C."/>
            <person name="Detter J.C."/>
            <person name="Bruce D."/>
            <person name="Goodwin L."/>
            <person name="Chain P."/>
            <person name="Pitluck S."/>
            <person name="Goker M."/>
            <person name="Ovchinikova G."/>
            <person name="Pati A."/>
            <person name="Ivanova N."/>
            <person name="Mavromatis K."/>
            <person name="Chen A."/>
            <person name="Palaniappan K."/>
            <person name="Land M."/>
            <person name="Hauser L."/>
            <person name="Chang Y.J."/>
            <person name="Jeffries C.D."/>
            <person name="Bristow J."/>
            <person name="Eisen J.A."/>
            <person name="Markowitz V."/>
            <person name="Hugenholtz P."/>
            <person name="Kyrpides N.C."/>
            <person name="Klenk H.P."/>
        </authorList>
    </citation>
    <scope>NUCLEOTIDE SEQUENCE [LARGE SCALE GENOMIC DNA]</scope>
    <source>
        <strain evidence="3">DSM 44728 / CIP 108903 / NRRL B-16338 / NBRC 102104 / LLR-40K-21</strain>
    </source>
</reference>
<evidence type="ECO:0008006" key="4">
    <source>
        <dbReference type="Google" id="ProtNLM"/>
    </source>
</evidence>
<dbReference type="AlphaFoldDB" id="D3Q712"/>
<keyword evidence="3" id="KW-1185">Reference proteome</keyword>
<dbReference type="STRING" id="446470.Snas_0698"/>
<evidence type="ECO:0000313" key="3">
    <source>
        <dbReference type="Proteomes" id="UP000000844"/>
    </source>
</evidence>
<dbReference type="EMBL" id="CP001778">
    <property type="protein sequence ID" value="ADD40411.1"/>
    <property type="molecule type" value="Genomic_DNA"/>
</dbReference>
<evidence type="ECO:0000256" key="1">
    <source>
        <dbReference type="SAM" id="MobiDB-lite"/>
    </source>
</evidence>
<sequence length="141" mass="15017">MEFVLVVLALALSCGIAFGIVVLVTGNDPGLVSATDGVPAHLPSDRPLSEQDVLAAKFDTGLRGYQTGQVDDALARLAYDVGFKDELIKVLASEVTALRDGRTEEADALRDARQRALADKEDLTGDAGETTDETEPKEDKE</sequence>
<accession>D3Q712</accession>
<dbReference type="eggNOG" id="COG3599">
    <property type="taxonomic scope" value="Bacteria"/>
</dbReference>
<dbReference type="RefSeq" id="WP_013015982.1">
    <property type="nucleotide sequence ID" value="NC_013947.1"/>
</dbReference>
<name>D3Q712_STANL</name>
<feature type="region of interest" description="Disordered" evidence="1">
    <location>
        <begin position="102"/>
        <end position="141"/>
    </location>
</feature>
<feature type="compositionally biased region" description="Basic and acidic residues" evidence="1">
    <location>
        <begin position="102"/>
        <end position="123"/>
    </location>
</feature>
<dbReference type="Proteomes" id="UP000000844">
    <property type="component" value="Chromosome"/>
</dbReference>
<dbReference type="Gene3D" id="6.10.250.660">
    <property type="match status" value="1"/>
</dbReference>
<evidence type="ECO:0000313" key="2">
    <source>
        <dbReference type="EMBL" id="ADD40411.1"/>
    </source>
</evidence>
<dbReference type="HOGENOM" id="CLU_1824142_0_0_11"/>
<dbReference type="KEGG" id="sna:Snas_0698"/>